<comment type="catalytic activity">
    <reaction evidence="1">
        <text>(2S,3R)-3-hydroxybutane-1,2,3-tricarboxylate = pyruvate + succinate</text>
        <dbReference type="Rhea" id="RHEA:16809"/>
        <dbReference type="ChEBI" id="CHEBI:15361"/>
        <dbReference type="ChEBI" id="CHEBI:30031"/>
        <dbReference type="ChEBI" id="CHEBI:57429"/>
        <dbReference type="EC" id="4.1.3.30"/>
    </reaction>
</comment>
<proteinExistence type="predicted"/>
<keyword evidence="2" id="KW-0456">Lyase</keyword>
<evidence type="ECO:0000313" key="2">
    <source>
        <dbReference type="EMBL" id="KAF2729373.1"/>
    </source>
</evidence>
<dbReference type="InterPro" id="IPR015813">
    <property type="entry name" value="Pyrv/PenolPyrv_kinase-like_dom"/>
</dbReference>
<dbReference type="CDD" id="cd00377">
    <property type="entry name" value="ICL_PEPM"/>
    <property type="match status" value="1"/>
</dbReference>
<dbReference type="OrthoDB" id="1923844at2759"/>
<dbReference type="AlphaFoldDB" id="A0A9P4UXX9"/>
<keyword evidence="3" id="KW-1185">Reference proteome</keyword>
<evidence type="ECO:0000313" key="3">
    <source>
        <dbReference type="Proteomes" id="UP000799444"/>
    </source>
</evidence>
<evidence type="ECO:0000256" key="1">
    <source>
        <dbReference type="ARBA" id="ARBA00001050"/>
    </source>
</evidence>
<dbReference type="GO" id="GO:0046421">
    <property type="term" value="F:methylisocitrate lyase activity"/>
    <property type="evidence" value="ECO:0007669"/>
    <property type="project" value="UniProtKB-EC"/>
</dbReference>
<protein>
    <submittedName>
        <fullName evidence="2">Methylisocitrate lyase-like protein</fullName>
    </submittedName>
</protein>
<dbReference type="PANTHER" id="PTHR42905:SF2">
    <property type="entry name" value="PHOSPHOENOLPYRUVATE CARBOXYLASE FAMILY PROTEIN"/>
    <property type="match status" value="1"/>
</dbReference>
<dbReference type="Proteomes" id="UP000799444">
    <property type="component" value="Unassembled WGS sequence"/>
</dbReference>
<accession>A0A9P4UXX9</accession>
<reference evidence="2" key="1">
    <citation type="journal article" date="2020" name="Stud. Mycol.">
        <title>101 Dothideomycetes genomes: a test case for predicting lifestyles and emergence of pathogens.</title>
        <authorList>
            <person name="Haridas S."/>
            <person name="Albert R."/>
            <person name="Binder M."/>
            <person name="Bloem J."/>
            <person name="Labutti K."/>
            <person name="Salamov A."/>
            <person name="Andreopoulos B."/>
            <person name="Baker S."/>
            <person name="Barry K."/>
            <person name="Bills G."/>
            <person name="Bluhm B."/>
            <person name="Cannon C."/>
            <person name="Castanera R."/>
            <person name="Culley D."/>
            <person name="Daum C."/>
            <person name="Ezra D."/>
            <person name="Gonzalez J."/>
            <person name="Henrissat B."/>
            <person name="Kuo A."/>
            <person name="Liang C."/>
            <person name="Lipzen A."/>
            <person name="Lutzoni F."/>
            <person name="Magnuson J."/>
            <person name="Mondo S."/>
            <person name="Nolan M."/>
            <person name="Ohm R."/>
            <person name="Pangilinan J."/>
            <person name="Park H.-J."/>
            <person name="Ramirez L."/>
            <person name="Alfaro M."/>
            <person name="Sun H."/>
            <person name="Tritt A."/>
            <person name="Yoshinaga Y."/>
            <person name="Zwiers L.-H."/>
            <person name="Turgeon B."/>
            <person name="Goodwin S."/>
            <person name="Spatafora J."/>
            <person name="Crous P."/>
            <person name="Grigoriev I."/>
        </authorList>
    </citation>
    <scope>NUCLEOTIDE SEQUENCE</scope>
    <source>
        <strain evidence="2">CBS 125425</strain>
    </source>
</reference>
<dbReference type="PANTHER" id="PTHR42905">
    <property type="entry name" value="PHOSPHOENOLPYRUVATE CARBOXYLASE"/>
    <property type="match status" value="1"/>
</dbReference>
<comment type="caution">
    <text evidence="2">The sequence shown here is derived from an EMBL/GenBank/DDBJ whole genome shotgun (WGS) entry which is preliminary data.</text>
</comment>
<dbReference type="EMBL" id="ML996247">
    <property type="protein sequence ID" value="KAF2729373.1"/>
    <property type="molecule type" value="Genomic_DNA"/>
</dbReference>
<dbReference type="InterPro" id="IPR039556">
    <property type="entry name" value="ICL/PEPM"/>
</dbReference>
<gene>
    <name evidence="2" type="ORF">EJ04DRAFT_537884</name>
</gene>
<dbReference type="InterPro" id="IPR040442">
    <property type="entry name" value="Pyrv_kinase-like_dom_sf"/>
</dbReference>
<dbReference type="InterPro" id="IPR018523">
    <property type="entry name" value="Isocitrate_lyase_ph_CS"/>
</dbReference>
<dbReference type="PROSITE" id="PS00161">
    <property type="entry name" value="ISOCITRATE_LYASE"/>
    <property type="match status" value="1"/>
</dbReference>
<sequence length="319" mass="33834">MAGDGLSTNGTTHLTAVQKLRKMLADPDKVIACPGVYDGFTARIALQEGADVLYMTGAGTTMSRLGMADMGIATLNDMKTNAEMLANLDPSVPLIADADTGYGGAIMVGRTVTQYIRAGVAGLHLEDQVVTKRCGHLKGKQLVSQEEYVGRIRAANMARQASHGDIVIIARTDALQSLGYDAAISRLQAAVAAGADVAFLEGLTSRAQADALIRDLAPTPCFYNNVAGGVSPDFSVQDCREIGYKIVIFPALAMEFVYPAVRRAVRMLLDEGRVGAPEEGMGKEGERRYSPRELFEVCGLGECMEFDIKAGGTAYANGA</sequence>
<organism evidence="2 3">
    <name type="scientific">Polyplosphaeria fusca</name>
    <dbReference type="NCBI Taxonomy" id="682080"/>
    <lineage>
        <taxon>Eukaryota</taxon>
        <taxon>Fungi</taxon>
        <taxon>Dikarya</taxon>
        <taxon>Ascomycota</taxon>
        <taxon>Pezizomycotina</taxon>
        <taxon>Dothideomycetes</taxon>
        <taxon>Pleosporomycetidae</taxon>
        <taxon>Pleosporales</taxon>
        <taxon>Tetraplosphaeriaceae</taxon>
        <taxon>Polyplosphaeria</taxon>
    </lineage>
</organism>
<dbReference type="SUPFAM" id="SSF51621">
    <property type="entry name" value="Phosphoenolpyruvate/pyruvate domain"/>
    <property type="match status" value="1"/>
</dbReference>
<dbReference type="Gene3D" id="3.20.20.60">
    <property type="entry name" value="Phosphoenolpyruvate-binding domains"/>
    <property type="match status" value="1"/>
</dbReference>
<dbReference type="Pfam" id="PF13714">
    <property type="entry name" value="PEP_mutase"/>
    <property type="match status" value="1"/>
</dbReference>
<name>A0A9P4UXX9_9PLEO</name>